<dbReference type="Proteomes" id="UP000001861">
    <property type="component" value="Unassembled WGS sequence"/>
</dbReference>
<dbReference type="STRING" id="240176.D6RMF2"/>
<protein>
    <submittedName>
        <fullName evidence="4">Leucine-rich repeat-containing protein 40</fullName>
    </submittedName>
</protein>
<proteinExistence type="predicted"/>
<feature type="compositionally biased region" description="Basic and acidic residues" evidence="3">
    <location>
        <begin position="126"/>
        <end position="135"/>
    </location>
</feature>
<feature type="region of interest" description="Disordered" evidence="3">
    <location>
        <begin position="418"/>
        <end position="460"/>
    </location>
</feature>
<dbReference type="PANTHER" id="PTHR15454:SF56">
    <property type="entry name" value="PROTEIN PHOSPHATASE 1 REGULATORY SUBUNIT 7-RELATED"/>
    <property type="match status" value="1"/>
</dbReference>
<gene>
    <name evidence="4" type="ORF">CC1G_14546</name>
</gene>
<dbReference type="SMART" id="SM00369">
    <property type="entry name" value="LRR_TYP"/>
    <property type="match status" value="7"/>
</dbReference>
<dbReference type="SUPFAM" id="SSF52047">
    <property type="entry name" value="RNI-like"/>
    <property type="match status" value="1"/>
</dbReference>
<dbReference type="InterPro" id="IPR032675">
    <property type="entry name" value="LRR_dom_sf"/>
</dbReference>
<accession>D6RMF2</accession>
<dbReference type="AlphaFoldDB" id="D6RMF2"/>
<feature type="region of interest" description="Disordered" evidence="3">
    <location>
        <begin position="80"/>
        <end position="99"/>
    </location>
</feature>
<evidence type="ECO:0000256" key="1">
    <source>
        <dbReference type="ARBA" id="ARBA00022614"/>
    </source>
</evidence>
<evidence type="ECO:0000313" key="5">
    <source>
        <dbReference type="Proteomes" id="UP000001861"/>
    </source>
</evidence>
<dbReference type="InterPro" id="IPR001611">
    <property type="entry name" value="Leu-rich_rpt"/>
</dbReference>
<dbReference type="OrthoDB" id="1517790at2759"/>
<keyword evidence="1" id="KW-0433">Leucine-rich repeat</keyword>
<feature type="compositionally biased region" description="Low complexity" evidence="3">
    <location>
        <begin position="20"/>
        <end position="33"/>
    </location>
</feature>
<dbReference type="eggNOG" id="KOG0472">
    <property type="taxonomic scope" value="Eukaryota"/>
</dbReference>
<dbReference type="HOGENOM" id="CLU_016742_0_0_1"/>
<feature type="region of interest" description="Disordered" evidence="3">
    <location>
        <begin position="635"/>
        <end position="661"/>
    </location>
</feature>
<evidence type="ECO:0000256" key="3">
    <source>
        <dbReference type="SAM" id="MobiDB-lite"/>
    </source>
</evidence>
<evidence type="ECO:0000256" key="2">
    <source>
        <dbReference type="ARBA" id="ARBA00022737"/>
    </source>
</evidence>
<dbReference type="GO" id="GO:0005737">
    <property type="term" value="C:cytoplasm"/>
    <property type="evidence" value="ECO:0007669"/>
    <property type="project" value="TreeGrafter"/>
</dbReference>
<dbReference type="OMA" id="RRMDRSF"/>
<comment type="caution">
    <text evidence="4">The sequence shown here is derived from an EMBL/GenBank/DDBJ whole genome shotgun (WGS) entry which is preliminary data.</text>
</comment>
<dbReference type="PANTHER" id="PTHR15454">
    <property type="entry name" value="NISCHARIN RELATED"/>
    <property type="match status" value="1"/>
</dbReference>
<dbReference type="InParanoid" id="D6RMF2"/>
<keyword evidence="5" id="KW-1185">Reference proteome</keyword>
<reference evidence="4 5" key="1">
    <citation type="journal article" date="2010" name="Proc. Natl. Acad. Sci. U.S.A.">
        <title>Insights into evolution of multicellular fungi from the assembled chromosomes of the mushroom Coprinopsis cinerea (Coprinus cinereus).</title>
        <authorList>
            <person name="Stajich J.E."/>
            <person name="Wilke S.K."/>
            <person name="Ahren D."/>
            <person name="Au C.H."/>
            <person name="Birren B.W."/>
            <person name="Borodovsky M."/>
            <person name="Burns C."/>
            <person name="Canback B."/>
            <person name="Casselton L.A."/>
            <person name="Cheng C.K."/>
            <person name="Deng J."/>
            <person name="Dietrich F.S."/>
            <person name="Fargo D.C."/>
            <person name="Farman M.L."/>
            <person name="Gathman A.C."/>
            <person name="Goldberg J."/>
            <person name="Guigo R."/>
            <person name="Hoegger P.J."/>
            <person name="Hooker J.B."/>
            <person name="Huggins A."/>
            <person name="James T.Y."/>
            <person name="Kamada T."/>
            <person name="Kilaru S."/>
            <person name="Kodira C."/>
            <person name="Kues U."/>
            <person name="Kupfer D."/>
            <person name="Kwan H.S."/>
            <person name="Lomsadze A."/>
            <person name="Li W."/>
            <person name="Lilly W.W."/>
            <person name="Ma L.J."/>
            <person name="Mackey A.J."/>
            <person name="Manning G."/>
            <person name="Martin F."/>
            <person name="Muraguchi H."/>
            <person name="Natvig D.O."/>
            <person name="Palmerini H."/>
            <person name="Ramesh M.A."/>
            <person name="Rehmeyer C.J."/>
            <person name="Roe B.A."/>
            <person name="Shenoy N."/>
            <person name="Stanke M."/>
            <person name="Ter-Hovhannisyan V."/>
            <person name="Tunlid A."/>
            <person name="Velagapudi R."/>
            <person name="Vision T.J."/>
            <person name="Zeng Q."/>
            <person name="Zolan M.E."/>
            <person name="Pukkila P.J."/>
        </authorList>
    </citation>
    <scope>NUCLEOTIDE SEQUENCE [LARGE SCALE GENOMIC DNA]</scope>
    <source>
        <strain evidence="5">Okayama-7 / 130 / ATCC MYA-4618 / FGSC 9003</strain>
    </source>
</reference>
<feature type="compositionally biased region" description="Low complexity" evidence="3">
    <location>
        <begin position="647"/>
        <end position="661"/>
    </location>
</feature>
<dbReference type="VEuPathDB" id="FungiDB:CC1G_14546"/>
<dbReference type="InterPro" id="IPR025875">
    <property type="entry name" value="Leu-rich_rpt_4"/>
</dbReference>
<dbReference type="SMART" id="SM00364">
    <property type="entry name" value="LRR_BAC"/>
    <property type="match status" value="5"/>
</dbReference>
<feature type="region of interest" description="Disordered" evidence="3">
    <location>
        <begin position="1"/>
        <end position="70"/>
    </location>
</feature>
<feature type="region of interest" description="Disordered" evidence="3">
    <location>
        <begin position="479"/>
        <end position="541"/>
    </location>
</feature>
<dbReference type="InterPro" id="IPR003591">
    <property type="entry name" value="Leu-rich_rpt_typical-subtyp"/>
</dbReference>
<name>D6RMF2_COPC7</name>
<dbReference type="EMBL" id="AACS02000005">
    <property type="protein sequence ID" value="EFI27620.1"/>
    <property type="molecule type" value="Genomic_DNA"/>
</dbReference>
<dbReference type="Pfam" id="PF12799">
    <property type="entry name" value="LRR_4"/>
    <property type="match status" value="1"/>
</dbReference>
<keyword evidence="2" id="KW-0677">Repeat</keyword>
<evidence type="ECO:0000313" key="4">
    <source>
        <dbReference type="EMBL" id="EFI27620.1"/>
    </source>
</evidence>
<dbReference type="Gene3D" id="3.80.10.10">
    <property type="entry name" value="Ribonuclease Inhibitor"/>
    <property type="match status" value="3"/>
</dbReference>
<feature type="region of interest" description="Disordered" evidence="3">
    <location>
        <begin position="126"/>
        <end position="151"/>
    </location>
</feature>
<sequence length="797" mass="86754">MSSRIPARSTRSPLKPPSTPTRTRLGTPTTPSSVAKNGPISRSASPTKPKPRRPSPTASEPEVEKKPALSIKEAIALKRAEAKKAQATPKKGGLDDLGSLEDALPVRPVEEEPDLLGRLPLREAIEKSRSTDEPKLPPSDPQAPPRRGGKAPAWFEAQDLTVLKAWNNEIIEIQHEISMFGSLKTLDIASLPDTIADLSFLTVLDLSYNEIKELPENLWALPELTTLNLAHNKLTSIPFSAPFKSTGSRTGPNSYASTDFFTPAIVRAATPLPKLINLDVSHNRITSSSIDLAIPDSLVKFDLSSNPVGKSDALLKKLSTLPRLKELRFEKAGIGNDSIPSDLFSNAPFPVLKILDLSETQVTLDAVKETFKSMSQELNHDFVVDEPPEGVFRILVGKRVIKEAWEIELEQRKEARKGFDLGGDWDPEPPKRKPVSPPPAATPTPTRASRSQPAVTPKKEVEKEAWVIEAEQGLLTEGARRRARAAAAAEAQIKPPEPTPEPEAPSATNILNNPKFYNKGTDTLTLPSSAPPAKGPGHARAFSLASPSASFSSSLSRKATSEELAMPAPTLPLSIILAQPFADTLRVLVLTNRRLDRSFLVPSIPQEDSSGFLPRLEELDLEGCNFDDTVPVQLQEIGSGSGGGASANGTTPTTPPRTSSPLLPTLAKLFPSLRTLNLSYNLLTSSSFTPQTLSLLLLQTPTRAGLRHLRLRGNKIDDLSGFQEVAGGFRGNRDVPGWKLEELDLRDNEIGRLPAEMGLMPLDVFLVEGNVFRVPQRRIWEREGTKGLLSWLRGRIE</sequence>
<dbReference type="RefSeq" id="XP_002911114.1">
    <property type="nucleotide sequence ID" value="XM_002911068.1"/>
</dbReference>
<organism evidence="4 5">
    <name type="scientific">Coprinopsis cinerea (strain Okayama-7 / 130 / ATCC MYA-4618 / FGSC 9003)</name>
    <name type="common">Inky cap fungus</name>
    <name type="synonym">Hormographiella aspergillata</name>
    <dbReference type="NCBI Taxonomy" id="240176"/>
    <lineage>
        <taxon>Eukaryota</taxon>
        <taxon>Fungi</taxon>
        <taxon>Dikarya</taxon>
        <taxon>Basidiomycota</taxon>
        <taxon>Agaricomycotina</taxon>
        <taxon>Agaricomycetes</taxon>
        <taxon>Agaricomycetidae</taxon>
        <taxon>Agaricales</taxon>
        <taxon>Agaricineae</taxon>
        <taxon>Psathyrellaceae</taxon>
        <taxon>Coprinopsis</taxon>
    </lineage>
</organism>
<dbReference type="KEGG" id="cci:CC1G_14546"/>
<dbReference type="GeneID" id="9379650"/>
<dbReference type="PROSITE" id="PS51450">
    <property type="entry name" value="LRR"/>
    <property type="match status" value="4"/>
</dbReference>